<dbReference type="EMBL" id="MGAF01000017">
    <property type="protein sequence ID" value="OGK41579.1"/>
    <property type="molecule type" value="Genomic_DNA"/>
</dbReference>
<evidence type="ECO:0000256" key="1">
    <source>
        <dbReference type="SAM" id="Phobius"/>
    </source>
</evidence>
<dbReference type="Proteomes" id="UP000179270">
    <property type="component" value="Unassembled WGS sequence"/>
</dbReference>
<feature type="transmembrane region" description="Helical" evidence="1">
    <location>
        <begin position="73"/>
        <end position="90"/>
    </location>
</feature>
<evidence type="ECO:0000313" key="2">
    <source>
        <dbReference type="EMBL" id="OGK41579.1"/>
    </source>
</evidence>
<organism evidence="2 3">
    <name type="scientific">Candidatus Roizmanbacteria bacterium RIFCSPLOWO2_01_FULL_35_13</name>
    <dbReference type="NCBI Taxonomy" id="1802055"/>
    <lineage>
        <taxon>Bacteria</taxon>
        <taxon>Candidatus Roizmaniibacteriota</taxon>
    </lineage>
</organism>
<gene>
    <name evidence="2" type="ORF">A3A74_08150</name>
</gene>
<feature type="transmembrane region" description="Helical" evidence="1">
    <location>
        <begin position="170"/>
        <end position="188"/>
    </location>
</feature>
<reference evidence="2 3" key="1">
    <citation type="journal article" date="2016" name="Nat. Commun.">
        <title>Thousands of microbial genomes shed light on interconnected biogeochemical processes in an aquifer system.</title>
        <authorList>
            <person name="Anantharaman K."/>
            <person name="Brown C.T."/>
            <person name="Hug L.A."/>
            <person name="Sharon I."/>
            <person name="Castelle C.J."/>
            <person name="Probst A.J."/>
            <person name="Thomas B.C."/>
            <person name="Singh A."/>
            <person name="Wilkins M.J."/>
            <person name="Karaoz U."/>
            <person name="Brodie E.L."/>
            <person name="Williams K.H."/>
            <person name="Hubbard S.S."/>
            <person name="Banfield J.F."/>
        </authorList>
    </citation>
    <scope>NUCLEOTIDE SEQUENCE [LARGE SCALE GENOMIC DNA]</scope>
</reference>
<dbReference type="AlphaFoldDB" id="A0A1F7IDZ0"/>
<keyword evidence="1" id="KW-0472">Membrane</keyword>
<sequence>MNENAGESIRRISEEFKEKFKELDTDLASARFISRDVIYKIILICSSIIAFSVTLISIPQLSVATNVSNLRTSWYLFLLTIVLGFIALFLEGRLHYTLKWRAFQAQDFDEEYKYPFIDKLKVLGVCIYSIIFPRNLFFCRIYKTSQEKKHNALLNAKTVQALAEFEKIPFVIENLFVVSFIISLFIFIKSYA</sequence>
<keyword evidence="1" id="KW-0812">Transmembrane</keyword>
<comment type="caution">
    <text evidence="2">The sequence shown here is derived from an EMBL/GenBank/DDBJ whole genome shotgun (WGS) entry which is preliminary data.</text>
</comment>
<keyword evidence="1" id="KW-1133">Transmembrane helix</keyword>
<proteinExistence type="predicted"/>
<protein>
    <submittedName>
        <fullName evidence="2">Uncharacterized protein</fullName>
    </submittedName>
</protein>
<accession>A0A1F7IDZ0</accession>
<dbReference type="STRING" id="1802055.A3A74_08150"/>
<name>A0A1F7IDZ0_9BACT</name>
<feature type="transmembrane region" description="Helical" evidence="1">
    <location>
        <begin position="37"/>
        <end position="61"/>
    </location>
</feature>
<evidence type="ECO:0000313" key="3">
    <source>
        <dbReference type="Proteomes" id="UP000179270"/>
    </source>
</evidence>